<dbReference type="KEGG" id="pchm:VFPPC_17624"/>
<organism evidence="1 2">
    <name type="scientific">Pochonia chlamydosporia 170</name>
    <dbReference type="NCBI Taxonomy" id="1380566"/>
    <lineage>
        <taxon>Eukaryota</taxon>
        <taxon>Fungi</taxon>
        <taxon>Dikarya</taxon>
        <taxon>Ascomycota</taxon>
        <taxon>Pezizomycotina</taxon>
        <taxon>Sordariomycetes</taxon>
        <taxon>Hypocreomycetidae</taxon>
        <taxon>Hypocreales</taxon>
        <taxon>Clavicipitaceae</taxon>
        <taxon>Pochonia</taxon>
    </lineage>
</organism>
<proteinExistence type="predicted"/>
<sequence>MALSMYQLTFSDKGIGNLWGLDASQNLVSNLVRRVDQAPFSQAGMLGSVTLRCHARRPSCLTISRVGTSEAVHALMYTYFMHQACMSGGCRPQAPFDSVARSPGLFLSWCDCVNGCIKPRHPVSLIGNPGLSPSAWRNNPFTFAKSFVRNWSRAISQGFNPPRLPIHYCHTPPHANKKKMSISLVESMPHNNEKLAMDNDFQASGHERHMSTPQVACISSPP</sequence>
<accession>A0A219AR09</accession>
<protein>
    <submittedName>
        <fullName evidence="1">Uncharacterized protein</fullName>
    </submittedName>
</protein>
<evidence type="ECO:0000313" key="2">
    <source>
        <dbReference type="Proteomes" id="UP000078397"/>
    </source>
</evidence>
<dbReference type="RefSeq" id="XP_022285645.1">
    <property type="nucleotide sequence ID" value="XM_022429317.1"/>
</dbReference>
<keyword evidence="2" id="KW-1185">Reference proteome</keyword>
<dbReference type="GeneID" id="33936561"/>
<evidence type="ECO:0000313" key="1">
    <source>
        <dbReference type="EMBL" id="OWT43200.1"/>
    </source>
</evidence>
<reference evidence="1 2" key="1">
    <citation type="journal article" date="2016" name="PLoS Pathog.">
        <title>Biosynthesis of antibiotic leucinostatins in bio-control fungus Purpureocillium lilacinum and their inhibition on phytophthora revealed by genome mining.</title>
        <authorList>
            <person name="Wang G."/>
            <person name="Liu Z."/>
            <person name="Lin R."/>
            <person name="Li E."/>
            <person name="Mao Z."/>
            <person name="Ling J."/>
            <person name="Yang Y."/>
            <person name="Yin W.B."/>
            <person name="Xie B."/>
        </authorList>
    </citation>
    <scope>NUCLEOTIDE SEQUENCE [LARGE SCALE GENOMIC DNA]</scope>
    <source>
        <strain evidence="1">170</strain>
    </source>
</reference>
<comment type="caution">
    <text evidence="1">The sequence shown here is derived from an EMBL/GenBank/DDBJ whole genome shotgun (WGS) entry which is preliminary data.</text>
</comment>
<dbReference type="Proteomes" id="UP000078397">
    <property type="component" value="Unassembled WGS sequence"/>
</dbReference>
<gene>
    <name evidence="1" type="ORF">VFPPC_17624</name>
</gene>
<name>A0A219AR09_METCM</name>
<dbReference type="EMBL" id="LSBJ02000003">
    <property type="protein sequence ID" value="OWT43200.1"/>
    <property type="molecule type" value="Genomic_DNA"/>
</dbReference>
<dbReference type="AlphaFoldDB" id="A0A219AR09"/>